<reference evidence="2" key="1">
    <citation type="journal article" date="2019" name="Int. J. Syst. Evol. Microbiol.">
        <title>The Global Catalogue of Microorganisms (GCM) 10K type strain sequencing project: providing services to taxonomists for standard genome sequencing and annotation.</title>
        <authorList>
            <consortium name="The Broad Institute Genomics Platform"/>
            <consortium name="The Broad Institute Genome Sequencing Center for Infectious Disease"/>
            <person name="Wu L."/>
            <person name="Ma J."/>
        </authorList>
    </citation>
    <scope>NUCLEOTIDE SEQUENCE [LARGE SCALE GENOMIC DNA]</scope>
    <source>
        <strain evidence="2">JCM 31319</strain>
    </source>
</reference>
<gene>
    <name evidence="1" type="ORF">ACFQ2O_21035</name>
</gene>
<dbReference type="SUPFAM" id="SSF56925">
    <property type="entry name" value="OMPA-like"/>
    <property type="match status" value="1"/>
</dbReference>
<keyword evidence="2" id="KW-1185">Reference proteome</keyword>
<dbReference type="Gene3D" id="2.40.160.20">
    <property type="match status" value="1"/>
</dbReference>
<evidence type="ECO:0008006" key="3">
    <source>
        <dbReference type="Google" id="ProtNLM"/>
    </source>
</evidence>
<protein>
    <recommendedName>
        <fullName evidence="3">Outer membrane protein beta-barrel domain-containing protein</fullName>
    </recommendedName>
</protein>
<comment type="caution">
    <text evidence="1">The sequence shown here is derived from an EMBL/GenBank/DDBJ whole genome shotgun (WGS) entry which is preliminary data.</text>
</comment>
<dbReference type="RefSeq" id="WP_377532740.1">
    <property type="nucleotide sequence ID" value="NZ_JBHTLD010000353.1"/>
</dbReference>
<proteinExistence type="predicted"/>
<evidence type="ECO:0000313" key="1">
    <source>
        <dbReference type="EMBL" id="MFD1188706.1"/>
    </source>
</evidence>
<dbReference type="Proteomes" id="UP001597094">
    <property type="component" value="Unassembled WGS sequence"/>
</dbReference>
<sequence length="218" mass="24259">MKRLILLTTLLFSAFIGYGQGRYFIGVNAGLSFINNNGLNSSTPGATFKNKPAFVFPAQAGVYAGEKSRLRIELSNFKIKSELNYNYNTTQTGDPHMPSYAEVKIEVQAVNLNYDYQVLNRGSFDVYASAGLKSLFSTSKDEYTTYADGREEETAILISDFNRNLFGLGAGLVGRYNHTSKIGFTFVPAYSLYSESFNKNSSSKLNRLDLTLGVEYRL</sequence>
<dbReference type="InterPro" id="IPR011250">
    <property type="entry name" value="OMP/PagP_B-barrel"/>
</dbReference>
<name>A0ABW3SVZ8_9BACT</name>
<dbReference type="EMBL" id="JBHTLD010000353">
    <property type="protein sequence ID" value="MFD1188706.1"/>
    <property type="molecule type" value="Genomic_DNA"/>
</dbReference>
<evidence type="ECO:0000313" key="2">
    <source>
        <dbReference type="Proteomes" id="UP001597094"/>
    </source>
</evidence>
<organism evidence="1 2">
    <name type="scientific">Pontibacter rugosus</name>
    <dbReference type="NCBI Taxonomy" id="1745966"/>
    <lineage>
        <taxon>Bacteria</taxon>
        <taxon>Pseudomonadati</taxon>
        <taxon>Bacteroidota</taxon>
        <taxon>Cytophagia</taxon>
        <taxon>Cytophagales</taxon>
        <taxon>Hymenobacteraceae</taxon>
        <taxon>Pontibacter</taxon>
    </lineage>
</organism>
<accession>A0ABW3SVZ8</accession>